<protein>
    <recommendedName>
        <fullName evidence="1">Mutator-like transposase domain-containing protein</fullName>
    </recommendedName>
</protein>
<comment type="caution">
    <text evidence="2">The sequence shown here is derived from an EMBL/GenBank/DDBJ whole genome shotgun (WGS) entry which is preliminary data.</text>
</comment>
<organism evidence="2 3">
    <name type="scientific">Trichonephila clavipes</name>
    <name type="common">Golden silk orbweaver</name>
    <name type="synonym">Nephila clavipes</name>
    <dbReference type="NCBI Taxonomy" id="2585209"/>
    <lineage>
        <taxon>Eukaryota</taxon>
        <taxon>Metazoa</taxon>
        <taxon>Ecdysozoa</taxon>
        <taxon>Arthropoda</taxon>
        <taxon>Chelicerata</taxon>
        <taxon>Arachnida</taxon>
        <taxon>Araneae</taxon>
        <taxon>Araneomorphae</taxon>
        <taxon>Entelegynae</taxon>
        <taxon>Araneoidea</taxon>
        <taxon>Nephilidae</taxon>
        <taxon>Trichonephila</taxon>
    </lineage>
</organism>
<dbReference type="InterPro" id="IPR049012">
    <property type="entry name" value="Mutator_transp_dom"/>
</dbReference>
<gene>
    <name evidence="2" type="primary">AVEN_224372_1</name>
    <name evidence="2" type="ORF">TNCV_2487931</name>
</gene>
<evidence type="ECO:0000313" key="3">
    <source>
        <dbReference type="Proteomes" id="UP000887159"/>
    </source>
</evidence>
<sequence length="174" mass="19645">MIENWVASIESLRTTDLRNSVPIKATPMKGLVYVELKLSVRRWIFLHRFHKSPYDRILTNIKSPSSIVAVASMNKAAKEEISPSETNEICVSGDGTSKTRGYTSRIGVCSISGDITGKVIDIEVLSSYCKKSVEKSEIWNIISRMEKSHEPYCVKNHSDSSNKMEVEGMKRIFR</sequence>
<keyword evidence="3" id="KW-1185">Reference proteome</keyword>
<feature type="domain" description="Mutator-like transposase" evidence="1">
    <location>
        <begin position="52"/>
        <end position="173"/>
    </location>
</feature>
<evidence type="ECO:0000259" key="1">
    <source>
        <dbReference type="Pfam" id="PF20700"/>
    </source>
</evidence>
<accession>A0A8X6VZW4</accession>
<dbReference type="Proteomes" id="UP000887159">
    <property type="component" value="Unassembled WGS sequence"/>
</dbReference>
<name>A0A8X6VZW4_TRICX</name>
<dbReference type="EMBL" id="BMAU01021371">
    <property type="protein sequence ID" value="GFY25673.1"/>
    <property type="molecule type" value="Genomic_DNA"/>
</dbReference>
<dbReference type="AlphaFoldDB" id="A0A8X6VZW4"/>
<dbReference type="Pfam" id="PF20700">
    <property type="entry name" value="Mutator"/>
    <property type="match status" value="1"/>
</dbReference>
<evidence type="ECO:0000313" key="2">
    <source>
        <dbReference type="EMBL" id="GFY25673.1"/>
    </source>
</evidence>
<reference evidence="2" key="1">
    <citation type="submission" date="2020-08" db="EMBL/GenBank/DDBJ databases">
        <title>Multicomponent nature underlies the extraordinary mechanical properties of spider dragline silk.</title>
        <authorList>
            <person name="Kono N."/>
            <person name="Nakamura H."/>
            <person name="Mori M."/>
            <person name="Yoshida Y."/>
            <person name="Ohtoshi R."/>
            <person name="Malay A.D."/>
            <person name="Moran D.A.P."/>
            <person name="Tomita M."/>
            <person name="Numata K."/>
            <person name="Arakawa K."/>
        </authorList>
    </citation>
    <scope>NUCLEOTIDE SEQUENCE</scope>
</reference>
<proteinExistence type="predicted"/>